<accession>B0DH97</accession>
<dbReference type="InterPro" id="IPR000291">
    <property type="entry name" value="D-Ala_lig_Van_CS"/>
</dbReference>
<dbReference type="GO" id="GO:0005524">
    <property type="term" value="F:ATP binding"/>
    <property type="evidence" value="ECO:0007669"/>
    <property type="project" value="UniProtKB-UniRule"/>
</dbReference>
<gene>
    <name evidence="12" type="ORF">LACBIDRAFT_329171</name>
</gene>
<dbReference type="AlphaFoldDB" id="B0DH97"/>
<dbReference type="InParanoid" id="B0DH97"/>
<keyword evidence="8" id="KW-0573">Peptidoglycan synthesis</keyword>
<dbReference type="HOGENOM" id="CLU_039268_2_1_1"/>
<evidence type="ECO:0000256" key="1">
    <source>
        <dbReference type="ARBA" id="ARBA00004496"/>
    </source>
</evidence>
<comment type="similarity">
    <text evidence="2">Belongs to the D-alanine--D-alanine ligase family.</text>
</comment>
<dbReference type="RefSeq" id="XP_001883264.1">
    <property type="nucleotide sequence ID" value="XM_001883229.1"/>
</dbReference>
<dbReference type="SUPFAM" id="SSF56059">
    <property type="entry name" value="Glutathione synthetase ATP-binding domain-like"/>
    <property type="match status" value="1"/>
</dbReference>
<dbReference type="GeneID" id="6079001"/>
<proteinExistence type="inferred from homology"/>
<evidence type="ECO:0000256" key="3">
    <source>
        <dbReference type="ARBA" id="ARBA00022490"/>
    </source>
</evidence>
<dbReference type="GO" id="GO:0046872">
    <property type="term" value="F:metal ion binding"/>
    <property type="evidence" value="ECO:0007669"/>
    <property type="project" value="InterPro"/>
</dbReference>
<dbReference type="GO" id="GO:0005737">
    <property type="term" value="C:cytoplasm"/>
    <property type="evidence" value="ECO:0007669"/>
    <property type="project" value="UniProtKB-SubCell"/>
</dbReference>
<dbReference type="InterPro" id="IPR016185">
    <property type="entry name" value="PreATP-grasp_dom_sf"/>
</dbReference>
<keyword evidence="4" id="KW-0436">Ligase</keyword>
<comment type="subcellular location">
    <subcellularLocation>
        <location evidence="1">Cytoplasm</location>
    </subcellularLocation>
</comment>
<dbReference type="PROSITE" id="PS50975">
    <property type="entry name" value="ATP_GRASP"/>
    <property type="match status" value="1"/>
</dbReference>
<evidence type="ECO:0000256" key="8">
    <source>
        <dbReference type="ARBA" id="ARBA00022984"/>
    </source>
</evidence>
<dbReference type="Proteomes" id="UP000001194">
    <property type="component" value="Unassembled WGS sequence"/>
</dbReference>
<keyword evidence="7" id="KW-0133">Cell shape</keyword>
<evidence type="ECO:0000256" key="10">
    <source>
        <dbReference type="PROSITE-ProRule" id="PRU00409"/>
    </source>
</evidence>
<keyword evidence="9" id="KW-0961">Cell wall biogenesis/degradation</keyword>
<evidence type="ECO:0000256" key="9">
    <source>
        <dbReference type="ARBA" id="ARBA00023316"/>
    </source>
</evidence>
<evidence type="ECO:0000259" key="11">
    <source>
        <dbReference type="PROSITE" id="PS50975"/>
    </source>
</evidence>
<dbReference type="InterPro" id="IPR011095">
    <property type="entry name" value="Dala_Dala_lig_C"/>
</dbReference>
<keyword evidence="13" id="KW-1185">Reference proteome</keyword>
<dbReference type="InterPro" id="IPR011761">
    <property type="entry name" value="ATP-grasp"/>
</dbReference>
<evidence type="ECO:0000256" key="4">
    <source>
        <dbReference type="ARBA" id="ARBA00022598"/>
    </source>
</evidence>
<dbReference type="GO" id="GO:0071555">
    <property type="term" value="P:cell wall organization"/>
    <property type="evidence" value="ECO:0007669"/>
    <property type="project" value="UniProtKB-KW"/>
</dbReference>
<dbReference type="KEGG" id="lbc:LACBIDRAFT_329171"/>
<dbReference type="SUPFAM" id="SSF52440">
    <property type="entry name" value="PreATP-grasp domain"/>
    <property type="match status" value="1"/>
</dbReference>
<evidence type="ECO:0000313" key="13">
    <source>
        <dbReference type="Proteomes" id="UP000001194"/>
    </source>
</evidence>
<evidence type="ECO:0000256" key="2">
    <source>
        <dbReference type="ARBA" id="ARBA00010871"/>
    </source>
</evidence>
<dbReference type="GO" id="GO:0008716">
    <property type="term" value="F:D-alanine-D-alanine ligase activity"/>
    <property type="evidence" value="ECO:0007669"/>
    <property type="project" value="InterPro"/>
</dbReference>
<keyword evidence="6 10" id="KW-0067">ATP-binding</keyword>
<dbReference type="PROSITE" id="PS00844">
    <property type="entry name" value="DALA_DALA_LIGASE_2"/>
    <property type="match status" value="1"/>
</dbReference>
<organism evidence="13">
    <name type="scientific">Laccaria bicolor (strain S238N-H82 / ATCC MYA-4686)</name>
    <name type="common">Bicoloured deceiver</name>
    <name type="synonym">Laccaria laccata var. bicolor</name>
    <dbReference type="NCBI Taxonomy" id="486041"/>
    <lineage>
        <taxon>Eukaryota</taxon>
        <taxon>Fungi</taxon>
        <taxon>Dikarya</taxon>
        <taxon>Basidiomycota</taxon>
        <taxon>Agaricomycotina</taxon>
        <taxon>Agaricomycetes</taxon>
        <taxon>Agaricomycetidae</taxon>
        <taxon>Agaricales</taxon>
        <taxon>Agaricineae</taxon>
        <taxon>Hydnangiaceae</taxon>
        <taxon>Laccaria</taxon>
    </lineage>
</organism>
<dbReference type="Pfam" id="PF07478">
    <property type="entry name" value="Dala_Dala_lig_C"/>
    <property type="match status" value="1"/>
</dbReference>
<dbReference type="Gene3D" id="3.40.50.20">
    <property type="match status" value="1"/>
</dbReference>
<dbReference type="InterPro" id="IPR013815">
    <property type="entry name" value="ATP_grasp_subdomain_1"/>
</dbReference>
<evidence type="ECO:0000256" key="6">
    <source>
        <dbReference type="ARBA" id="ARBA00022840"/>
    </source>
</evidence>
<reference evidence="12 13" key="1">
    <citation type="journal article" date="2008" name="Nature">
        <title>The genome of Laccaria bicolor provides insights into mycorrhizal symbiosis.</title>
        <authorList>
            <person name="Martin F."/>
            <person name="Aerts A."/>
            <person name="Ahren D."/>
            <person name="Brun A."/>
            <person name="Danchin E.G.J."/>
            <person name="Duchaussoy F."/>
            <person name="Gibon J."/>
            <person name="Kohler A."/>
            <person name="Lindquist E."/>
            <person name="Pereda V."/>
            <person name="Salamov A."/>
            <person name="Shapiro H.J."/>
            <person name="Wuyts J."/>
            <person name="Blaudez D."/>
            <person name="Buee M."/>
            <person name="Brokstein P."/>
            <person name="Canbaeck B."/>
            <person name="Cohen D."/>
            <person name="Courty P.E."/>
            <person name="Coutinho P.M."/>
            <person name="Delaruelle C."/>
            <person name="Detter J.C."/>
            <person name="Deveau A."/>
            <person name="DiFazio S."/>
            <person name="Duplessis S."/>
            <person name="Fraissinet-Tachet L."/>
            <person name="Lucic E."/>
            <person name="Frey-Klett P."/>
            <person name="Fourrey C."/>
            <person name="Feussner I."/>
            <person name="Gay G."/>
            <person name="Grimwood J."/>
            <person name="Hoegger P.J."/>
            <person name="Jain P."/>
            <person name="Kilaru S."/>
            <person name="Labbe J."/>
            <person name="Lin Y.C."/>
            <person name="Legue V."/>
            <person name="Le Tacon F."/>
            <person name="Marmeisse R."/>
            <person name="Melayah D."/>
            <person name="Montanini B."/>
            <person name="Muratet M."/>
            <person name="Nehls U."/>
            <person name="Niculita-Hirzel H."/>
            <person name="Oudot-Le Secq M.P."/>
            <person name="Peter M."/>
            <person name="Quesneville H."/>
            <person name="Rajashekar B."/>
            <person name="Reich M."/>
            <person name="Rouhier N."/>
            <person name="Schmutz J."/>
            <person name="Yin T."/>
            <person name="Chalot M."/>
            <person name="Henrissat B."/>
            <person name="Kuees U."/>
            <person name="Lucas S."/>
            <person name="Van de Peer Y."/>
            <person name="Podila G.K."/>
            <person name="Polle A."/>
            <person name="Pukkila P.J."/>
            <person name="Richardson P.M."/>
            <person name="Rouze P."/>
            <person name="Sanders I.R."/>
            <person name="Stajich J.E."/>
            <person name="Tunlid A."/>
            <person name="Tuskan G."/>
            <person name="Grigoriev I.V."/>
        </authorList>
    </citation>
    <scope>NUCLEOTIDE SEQUENCE [LARGE SCALE GENOMIC DNA]</scope>
    <source>
        <strain evidence="13">S238N-H82 / ATCC MYA-4686</strain>
    </source>
</reference>
<dbReference type="GO" id="GO:0008360">
    <property type="term" value="P:regulation of cell shape"/>
    <property type="evidence" value="ECO:0007669"/>
    <property type="project" value="UniProtKB-KW"/>
</dbReference>
<feature type="domain" description="ATP-grasp" evidence="11">
    <location>
        <begin position="127"/>
        <end position="363"/>
    </location>
</feature>
<dbReference type="EMBL" id="DS547110">
    <property type="protein sequence ID" value="EDR05976.1"/>
    <property type="molecule type" value="Genomic_DNA"/>
</dbReference>
<evidence type="ECO:0000256" key="7">
    <source>
        <dbReference type="ARBA" id="ARBA00022960"/>
    </source>
</evidence>
<dbReference type="OrthoDB" id="2013972at2759"/>
<sequence>MGSNERLLIGYTYDRKADWMASGFDAEDCVDFYNDETIDAIAEALTALGYRVDRVGNARALISRLASYDREDSFHCPWDIVFNICAGRSGIAGREGHVPSILECYNIPFVLSDSSTFSLCLDKAKTKMVLEFSGIATAPFAVVHPGQTAEDAIQKSPHRPLLYRQLPLFVKPCTESTGKGIWKMSKITNWSQLNQVVQSLQYKFPGHDMLIEKFLNGREFTVGIVGTGENARVIFAMEIKYRLHETKADHDAAQPIASEDDADFYSFAIKSCVHWNEIVDLCNGSDQLATRAGELALRAYRCMGCRDVGRIDVRCDVLDPDLAQPHIMELNPLPGIQPGYSDLVKGAEFVGISYEALVGQIMDSALNRLNLVRNM</sequence>
<dbReference type="PANTHER" id="PTHR23132:SF23">
    <property type="entry name" value="D-ALANINE--D-ALANINE LIGASE B"/>
    <property type="match status" value="1"/>
</dbReference>
<evidence type="ECO:0000256" key="5">
    <source>
        <dbReference type="ARBA" id="ARBA00022741"/>
    </source>
</evidence>
<protein>
    <submittedName>
        <fullName evidence="12">Predicted protein</fullName>
    </submittedName>
</protein>
<keyword evidence="3" id="KW-0963">Cytoplasm</keyword>
<name>B0DH97_LACBS</name>
<dbReference type="Gene3D" id="3.30.470.20">
    <property type="entry name" value="ATP-grasp fold, B domain"/>
    <property type="match status" value="1"/>
</dbReference>
<evidence type="ECO:0000313" key="12">
    <source>
        <dbReference type="EMBL" id="EDR05976.1"/>
    </source>
</evidence>
<dbReference type="Gene3D" id="3.30.1490.20">
    <property type="entry name" value="ATP-grasp fold, A domain"/>
    <property type="match status" value="1"/>
</dbReference>
<keyword evidence="5 10" id="KW-0547">Nucleotide-binding</keyword>
<dbReference type="PANTHER" id="PTHR23132">
    <property type="entry name" value="D-ALANINE--D-ALANINE LIGASE"/>
    <property type="match status" value="1"/>
</dbReference>